<dbReference type="PRINTS" id="PR01790">
    <property type="entry name" value="SMP30FAMILY"/>
</dbReference>
<keyword evidence="6" id="KW-1185">Reference proteome</keyword>
<dbReference type="Gene3D" id="2.120.10.30">
    <property type="entry name" value="TolB, C-terminal domain"/>
    <property type="match status" value="1"/>
</dbReference>
<feature type="binding site" evidence="3">
    <location>
        <position position="24"/>
    </location>
    <ligand>
        <name>a divalent metal cation</name>
        <dbReference type="ChEBI" id="CHEBI:60240"/>
    </ligand>
</feature>
<sequence>MSGMGNPRVERVEAAGQAPASVGESPVWRAAEQALYWVDIPAQKIVRLRLDSGERAEWQLPEKVACIAFDHRGMVLAGCETGLFALTLTEGAPRDGEPVKVTGRKLAAPLFAFDDMRFNDGRCDRQGRFWSGTMVQDMAAANPAGALYRFDERGVLSEPVVDALITQNGLAWSPDGTTMYLSDSHPLRRQIWAFDYDIEAGEPRNRRVFADLHHYAGRPDGAAVDADGCYWICANDAGLLLRFTPQGKLDQQIAVPAVKPAMCAFGGSNLDTLFVTSIRPATGASEHDGHLFAVRPGVSGLPEPEYAGEL</sequence>
<feature type="active site" description="Proton donor/acceptor" evidence="2">
    <location>
        <position position="220"/>
    </location>
</feature>
<dbReference type="PANTHER" id="PTHR10907:SF47">
    <property type="entry name" value="REGUCALCIN"/>
    <property type="match status" value="1"/>
</dbReference>
<dbReference type="InterPro" id="IPR011042">
    <property type="entry name" value="6-blade_b-propeller_TolB-like"/>
</dbReference>
<dbReference type="Proteomes" id="UP000544134">
    <property type="component" value="Unassembled WGS sequence"/>
</dbReference>
<dbReference type="GO" id="GO:0019853">
    <property type="term" value="P:L-ascorbic acid biosynthetic process"/>
    <property type="evidence" value="ECO:0007669"/>
    <property type="project" value="TreeGrafter"/>
</dbReference>
<dbReference type="PANTHER" id="PTHR10907">
    <property type="entry name" value="REGUCALCIN"/>
    <property type="match status" value="1"/>
</dbReference>
<organism evidence="5 6">
    <name type="scientific">Paraburkholderia polaris</name>
    <dbReference type="NCBI Taxonomy" id="2728848"/>
    <lineage>
        <taxon>Bacteria</taxon>
        <taxon>Pseudomonadati</taxon>
        <taxon>Pseudomonadota</taxon>
        <taxon>Betaproteobacteria</taxon>
        <taxon>Burkholderiales</taxon>
        <taxon>Burkholderiaceae</taxon>
        <taxon>Paraburkholderia</taxon>
    </lineage>
</organism>
<feature type="binding site" evidence="3">
    <location>
        <position position="137"/>
    </location>
    <ligand>
        <name>substrate</name>
    </ligand>
</feature>
<protein>
    <submittedName>
        <fullName evidence="5">SMP-30/gluconolactonase/LRE family protein</fullName>
    </submittedName>
</protein>
<comment type="similarity">
    <text evidence="1">Belongs to the SMP-30/CGR1 family.</text>
</comment>
<dbReference type="SUPFAM" id="SSF63829">
    <property type="entry name" value="Calcium-dependent phosphotriesterase"/>
    <property type="match status" value="1"/>
</dbReference>
<dbReference type="Pfam" id="PF08450">
    <property type="entry name" value="SGL"/>
    <property type="match status" value="1"/>
</dbReference>
<comment type="cofactor">
    <cofactor evidence="3">
        <name>Zn(2+)</name>
        <dbReference type="ChEBI" id="CHEBI:29105"/>
    </cofactor>
    <text evidence="3">Binds 1 divalent metal cation per subunit.</text>
</comment>
<feature type="binding site" evidence="3">
    <location>
        <position position="117"/>
    </location>
    <ligand>
        <name>substrate</name>
    </ligand>
</feature>
<comment type="caution">
    <text evidence="5">The sequence shown here is derived from an EMBL/GenBank/DDBJ whole genome shotgun (WGS) entry which is preliminary data.</text>
</comment>
<keyword evidence="3" id="KW-0862">Zinc</keyword>
<evidence type="ECO:0000256" key="1">
    <source>
        <dbReference type="ARBA" id="ARBA00008853"/>
    </source>
</evidence>
<evidence type="ECO:0000313" key="6">
    <source>
        <dbReference type="Proteomes" id="UP000544134"/>
    </source>
</evidence>
<dbReference type="GO" id="GO:0005509">
    <property type="term" value="F:calcium ion binding"/>
    <property type="evidence" value="ECO:0007669"/>
    <property type="project" value="TreeGrafter"/>
</dbReference>
<accession>A0A848IKE9</accession>
<dbReference type="RefSeq" id="WP_169486808.1">
    <property type="nucleotide sequence ID" value="NZ_JABBGJ010000018.1"/>
</dbReference>
<dbReference type="GO" id="GO:0004341">
    <property type="term" value="F:gluconolactonase activity"/>
    <property type="evidence" value="ECO:0007669"/>
    <property type="project" value="TreeGrafter"/>
</dbReference>
<evidence type="ECO:0000256" key="2">
    <source>
        <dbReference type="PIRSR" id="PIRSR605511-1"/>
    </source>
</evidence>
<name>A0A848IKE9_9BURK</name>
<evidence type="ECO:0000256" key="3">
    <source>
        <dbReference type="PIRSR" id="PIRSR605511-2"/>
    </source>
</evidence>
<dbReference type="InterPro" id="IPR013658">
    <property type="entry name" value="SGL"/>
</dbReference>
<dbReference type="InterPro" id="IPR005511">
    <property type="entry name" value="SMP-30"/>
</dbReference>
<feature type="binding site" evidence="3">
    <location>
        <position position="119"/>
    </location>
    <ligand>
        <name>substrate</name>
    </ligand>
</feature>
<dbReference type="EMBL" id="JABBGJ010000018">
    <property type="protein sequence ID" value="NML99846.1"/>
    <property type="molecule type" value="Genomic_DNA"/>
</dbReference>
<evidence type="ECO:0000259" key="4">
    <source>
        <dbReference type="Pfam" id="PF08450"/>
    </source>
</evidence>
<reference evidence="5 6" key="1">
    <citation type="submission" date="2020-04" db="EMBL/GenBank/DDBJ databases">
        <title>Paraburkholderia sp. RP-4-7 isolated from soil.</title>
        <authorList>
            <person name="Dahal R.H."/>
        </authorList>
    </citation>
    <scope>NUCLEOTIDE SEQUENCE [LARGE SCALE GENOMIC DNA]</scope>
    <source>
        <strain evidence="5 6">RP-4-7</strain>
    </source>
</reference>
<evidence type="ECO:0000313" key="5">
    <source>
        <dbReference type="EMBL" id="NML99846.1"/>
    </source>
</evidence>
<keyword evidence="3" id="KW-0479">Metal-binding</keyword>
<dbReference type="AlphaFoldDB" id="A0A848IKE9"/>
<feature type="binding site" evidence="3">
    <location>
        <position position="168"/>
    </location>
    <ligand>
        <name>a divalent metal cation</name>
        <dbReference type="ChEBI" id="CHEBI:60240"/>
    </ligand>
</feature>
<feature type="domain" description="SMP-30/Gluconolactonase/LRE-like region" evidence="4">
    <location>
        <begin position="22"/>
        <end position="278"/>
    </location>
</feature>
<proteinExistence type="inferred from homology"/>
<feature type="binding site" evidence="3">
    <location>
        <position position="220"/>
    </location>
    <ligand>
        <name>a divalent metal cation</name>
        <dbReference type="ChEBI" id="CHEBI:60240"/>
    </ligand>
</feature>
<gene>
    <name evidence="5" type="ORF">HHL24_18145</name>
</gene>